<dbReference type="GO" id="GO:0015979">
    <property type="term" value="P:photosynthesis"/>
    <property type="evidence" value="ECO:0007669"/>
    <property type="project" value="InterPro"/>
</dbReference>
<dbReference type="InterPro" id="IPR008797">
    <property type="entry name" value="PSII_PsbQ"/>
</dbReference>
<proteinExistence type="predicted"/>
<evidence type="ECO:0000256" key="1">
    <source>
        <dbReference type="SAM" id="MobiDB-lite"/>
    </source>
</evidence>
<dbReference type="GO" id="GO:0009654">
    <property type="term" value="C:photosystem II oxygen evolving complex"/>
    <property type="evidence" value="ECO:0007669"/>
    <property type="project" value="InterPro"/>
</dbReference>
<dbReference type="GO" id="GO:0019898">
    <property type="term" value="C:extrinsic component of membrane"/>
    <property type="evidence" value="ECO:0007669"/>
    <property type="project" value="InterPro"/>
</dbReference>
<evidence type="ECO:0000313" key="2">
    <source>
        <dbReference type="EMBL" id="JAD77166.1"/>
    </source>
</evidence>
<reference evidence="2" key="2">
    <citation type="journal article" date="2015" name="Data Brief">
        <title>Shoot transcriptome of the giant reed, Arundo donax.</title>
        <authorList>
            <person name="Barrero R.A."/>
            <person name="Guerrero F.D."/>
            <person name="Moolhuijzen P."/>
            <person name="Goolsby J.A."/>
            <person name="Tidwell J."/>
            <person name="Bellgard S.E."/>
            <person name="Bellgard M.I."/>
        </authorList>
    </citation>
    <scope>NUCLEOTIDE SEQUENCE</scope>
    <source>
        <tissue evidence="2">Shoot tissue taken approximately 20 cm above the soil surface</tissue>
    </source>
</reference>
<accession>A0A0A9CNM2</accession>
<organism evidence="2">
    <name type="scientific">Arundo donax</name>
    <name type="common">Giant reed</name>
    <name type="synonym">Donax arundinaceus</name>
    <dbReference type="NCBI Taxonomy" id="35708"/>
    <lineage>
        <taxon>Eukaryota</taxon>
        <taxon>Viridiplantae</taxon>
        <taxon>Streptophyta</taxon>
        <taxon>Embryophyta</taxon>
        <taxon>Tracheophyta</taxon>
        <taxon>Spermatophyta</taxon>
        <taxon>Magnoliopsida</taxon>
        <taxon>Liliopsida</taxon>
        <taxon>Poales</taxon>
        <taxon>Poaceae</taxon>
        <taxon>PACMAD clade</taxon>
        <taxon>Arundinoideae</taxon>
        <taxon>Arundineae</taxon>
        <taxon>Arundo</taxon>
    </lineage>
</organism>
<sequence>MAQAMASMTGLRGASQGVPSSRRAASRGRTTTVRASAADGETAGRRAVLGLVATGIVGGAFSQAAQAEAVKTIKIGAPPPPSGGLRESPHTSYLV</sequence>
<name>A0A0A9CNM2_ARUDO</name>
<feature type="region of interest" description="Disordered" evidence="1">
    <location>
        <begin position="1"/>
        <end position="40"/>
    </location>
</feature>
<dbReference type="GO" id="GO:0005509">
    <property type="term" value="F:calcium ion binding"/>
    <property type="evidence" value="ECO:0007669"/>
    <property type="project" value="InterPro"/>
</dbReference>
<reference evidence="2" key="1">
    <citation type="submission" date="2014-09" db="EMBL/GenBank/DDBJ databases">
        <authorList>
            <person name="Magalhaes I.L.F."/>
            <person name="Oliveira U."/>
            <person name="Santos F.R."/>
            <person name="Vidigal T.H.D.A."/>
            <person name="Brescovit A.D."/>
            <person name="Santos A.J."/>
        </authorList>
    </citation>
    <scope>NUCLEOTIDE SEQUENCE</scope>
    <source>
        <tissue evidence="2">Shoot tissue taken approximately 20 cm above the soil surface</tissue>
    </source>
</reference>
<dbReference type="AlphaFoldDB" id="A0A0A9CNM2"/>
<feature type="compositionally biased region" description="Low complexity" evidence="1">
    <location>
        <begin position="20"/>
        <end position="38"/>
    </location>
</feature>
<feature type="region of interest" description="Disordered" evidence="1">
    <location>
        <begin position="74"/>
        <end position="95"/>
    </location>
</feature>
<dbReference type="EMBL" id="GBRH01220729">
    <property type="protein sequence ID" value="JAD77166.1"/>
    <property type="molecule type" value="Transcribed_RNA"/>
</dbReference>
<protein>
    <submittedName>
        <fullName evidence="2">PSBQ1</fullName>
    </submittedName>
</protein>
<dbReference type="Pfam" id="PF05757">
    <property type="entry name" value="PsbQ"/>
    <property type="match status" value="1"/>
</dbReference>